<accession>T1BMC5</accession>
<reference evidence="1" key="2">
    <citation type="journal article" date="2014" name="ISME J.">
        <title>Microbial stratification in low pH oxic and suboxic macroscopic growths along an acid mine drainage.</title>
        <authorList>
            <person name="Mendez-Garcia C."/>
            <person name="Mesa V."/>
            <person name="Sprenger R.R."/>
            <person name="Richter M."/>
            <person name="Diez M.S."/>
            <person name="Solano J."/>
            <person name="Bargiela R."/>
            <person name="Golyshina O.V."/>
            <person name="Manteca A."/>
            <person name="Ramos J.L."/>
            <person name="Gallego J.R."/>
            <person name="Llorente I."/>
            <person name="Martins Dos Santos V.A."/>
            <person name="Jensen O.N."/>
            <person name="Pelaez A.I."/>
            <person name="Sanchez J."/>
            <person name="Ferrer M."/>
        </authorList>
    </citation>
    <scope>NUCLEOTIDE SEQUENCE</scope>
</reference>
<dbReference type="AlphaFoldDB" id="T1BMC5"/>
<protein>
    <submittedName>
        <fullName evidence="1">Uncharacterized protein</fullName>
    </submittedName>
</protein>
<gene>
    <name evidence="1" type="ORF">B1A_06796</name>
</gene>
<sequence>MSEKMEPGELRMIPIDQIDVLNPRERNKEVFDEIVGND</sequence>
<comment type="caution">
    <text evidence="1">The sequence shown here is derived from an EMBL/GenBank/DDBJ whole genome shotgun (WGS) entry which is preliminary data.</text>
</comment>
<feature type="non-terminal residue" evidence="1">
    <location>
        <position position="38"/>
    </location>
</feature>
<organism evidence="1">
    <name type="scientific">mine drainage metagenome</name>
    <dbReference type="NCBI Taxonomy" id="410659"/>
    <lineage>
        <taxon>unclassified sequences</taxon>
        <taxon>metagenomes</taxon>
        <taxon>ecological metagenomes</taxon>
    </lineage>
</organism>
<evidence type="ECO:0000313" key="1">
    <source>
        <dbReference type="EMBL" id="EQD69648.1"/>
    </source>
</evidence>
<reference evidence="1" key="1">
    <citation type="submission" date="2013-08" db="EMBL/GenBank/DDBJ databases">
        <authorList>
            <person name="Mendez C."/>
            <person name="Richter M."/>
            <person name="Ferrer M."/>
            <person name="Sanchez J."/>
        </authorList>
    </citation>
    <scope>NUCLEOTIDE SEQUENCE</scope>
</reference>
<dbReference type="EMBL" id="AUZX01004920">
    <property type="protein sequence ID" value="EQD69648.1"/>
    <property type="molecule type" value="Genomic_DNA"/>
</dbReference>
<name>T1BMC5_9ZZZZ</name>
<proteinExistence type="predicted"/>